<dbReference type="Proteomes" id="UP001060085">
    <property type="component" value="Linkage Group LG06"/>
</dbReference>
<protein>
    <submittedName>
        <fullName evidence="1">Uncharacterized protein</fullName>
    </submittedName>
</protein>
<proteinExistence type="predicted"/>
<dbReference type="EMBL" id="CM044706">
    <property type="protein sequence ID" value="KAI5658104.1"/>
    <property type="molecule type" value="Genomic_DNA"/>
</dbReference>
<keyword evidence="2" id="KW-1185">Reference proteome</keyword>
<name>A0ACC0ABC8_CATRO</name>
<comment type="caution">
    <text evidence="1">The sequence shown here is derived from an EMBL/GenBank/DDBJ whole genome shotgun (WGS) entry which is preliminary data.</text>
</comment>
<sequence>MRIIKDEINRASKILADPENLCRHWFIELRRAAQNILYPTIPLNPEVRGKSHWEHIQIAHVRVKKSSESGSGSGSRSRSGTSACGRENPPWAPGGQGKGHNRGPSSGLSSLSVHDASGSSEFPYTGAFYNSVFPCIVDWKIIAGDGNCGFRILSYFLYDNENQ</sequence>
<evidence type="ECO:0000313" key="1">
    <source>
        <dbReference type="EMBL" id="KAI5658104.1"/>
    </source>
</evidence>
<gene>
    <name evidence="1" type="ORF">M9H77_26897</name>
</gene>
<accession>A0ACC0ABC8</accession>
<evidence type="ECO:0000313" key="2">
    <source>
        <dbReference type="Proteomes" id="UP001060085"/>
    </source>
</evidence>
<reference evidence="2" key="1">
    <citation type="journal article" date="2023" name="Nat. Plants">
        <title>Single-cell RNA sequencing provides a high-resolution roadmap for understanding the multicellular compartmentation of specialized metabolism.</title>
        <authorList>
            <person name="Sun S."/>
            <person name="Shen X."/>
            <person name="Li Y."/>
            <person name="Li Y."/>
            <person name="Wang S."/>
            <person name="Li R."/>
            <person name="Zhang H."/>
            <person name="Shen G."/>
            <person name="Guo B."/>
            <person name="Wei J."/>
            <person name="Xu J."/>
            <person name="St-Pierre B."/>
            <person name="Chen S."/>
            <person name="Sun C."/>
        </authorList>
    </citation>
    <scope>NUCLEOTIDE SEQUENCE [LARGE SCALE GENOMIC DNA]</scope>
</reference>
<organism evidence="1 2">
    <name type="scientific">Catharanthus roseus</name>
    <name type="common">Madagascar periwinkle</name>
    <name type="synonym">Vinca rosea</name>
    <dbReference type="NCBI Taxonomy" id="4058"/>
    <lineage>
        <taxon>Eukaryota</taxon>
        <taxon>Viridiplantae</taxon>
        <taxon>Streptophyta</taxon>
        <taxon>Embryophyta</taxon>
        <taxon>Tracheophyta</taxon>
        <taxon>Spermatophyta</taxon>
        <taxon>Magnoliopsida</taxon>
        <taxon>eudicotyledons</taxon>
        <taxon>Gunneridae</taxon>
        <taxon>Pentapetalae</taxon>
        <taxon>asterids</taxon>
        <taxon>lamiids</taxon>
        <taxon>Gentianales</taxon>
        <taxon>Apocynaceae</taxon>
        <taxon>Rauvolfioideae</taxon>
        <taxon>Vinceae</taxon>
        <taxon>Catharanthinae</taxon>
        <taxon>Catharanthus</taxon>
    </lineage>
</organism>